<keyword evidence="9" id="KW-1185">Reference proteome</keyword>
<accession>A0A3S4ZWG6</accession>
<dbReference type="Pfam" id="PF08216">
    <property type="entry name" value="CTNNBL"/>
    <property type="match status" value="1"/>
</dbReference>
<dbReference type="EMBL" id="CAAALY010004796">
    <property type="protein sequence ID" value="VEL08812.1"/>
    <property type="molecule type" value="Genomic_DNA"/>
</dbReference>
<dbReference type="InterPro" id="IPR013180">
    <property type="entry name" value="CTNNBL1_N"/>
</dbReference>
<feature type="compositionally biased region" description="Low complexity" evidence="6">
    <location>
        <begin position="24"/>
        <end position="37"/>
    </location>
</feature>
<keyword evidence="5" id="KW-0539">Nucleus</keyword>
<gene>
    <name evidence="8" type="ORF">PXEA_LOCUS2252</name>
</gene>
<dbReference type="Proteomes" id="UP000784294">
    <property type="component" value="Unassembled WGS sequence"/>
</dbReference>
<feature type="region of interest" description="Disordered" evidence="6">
    <location>
        <begin position="24"/>
        <end position="50"/>
    </location>
</feature>
<name>A0A3S4ZWG6_9PLAT</name>
<keyword evidence="4" id="KW-0175">Coiled coil</keyword>
<evidence type="ECO:0000256" key="3">
    <source>
        <dbReference type="ARBA" id="ARBA00022737"/>
    </source>
</evidence>
<dbReference type="PANTHER" id="PTHR14978:SF0">
    <property type="entry name" value="BETA-CATENIN-LIKE PROTEIN 1"/>
    <property type="match status" value="1"/>
</dbReference>
<evidence type="ECO:0000256" key="4">
    <source>
        <dbReference type="ARBA" id="ARBA00023054"/>
    </source>
</evidence>
<evidence type="ECO:0000313" key="8">
    <source>
        <dbReference type="EMBL" id="VEL08812.1"/>
    </source>
</evidence>
<dbReference type="GO" id="GO:0005681">
    <property type="term" value="C:spliceosomal complex"/>
    <property type="evidence" value="ECO:0007669"/>
    <property type="project" value="TreeGrafter"/>
</dbReference>
<evidence type="ECO:0000256" key="5">
    <source>
        <dbReference type="ARBA" id="ARBA00023242"/>
    </source>
</evidence>
<feature type="domain" description="Beta-catenin-like protein 1 N-terminal" evidence="7">
    <location>
        <begin position="40"/>
        <end position="77"/>
    </location>
</feature>
<dbReference type="AlphaFoldDB" id="A0A3S4ZWG6"/>
<evidence type="ECO:0000256" key="6">
    <source>
        <dbReference type="SAM" id="MobiDB-lite"/>
    </source>
</evidence>
<evidence type="ECO:0000259" key="7">
    <source>
        <dbReference type="Pfam" id="PF08216"/>
    </source>
</evidence>
<dbReference type="PANTHER" id="PTHR14978">
    <property type="entry name" value="BETA-CATENIN-LIKE PROTEIN 1 NUCLEAR ASSOCIATED PROTEIN"/>
    <property type="match status" value="1"/>
</dbReference>
<comment type="subcellular location">
    <subcellularLocation>
        <location evidence="1">Nucleus</location>
    </subcellularLocation>
</comment>
<dbReference type="Gene3D" id="1.25.10.10">
    <property type="entry name" value="Leucine-rich Repeat Variant"/>
    <property type="match status" value="1"/>
</dbReference>
<dbReference type="InterPro" id="IPR039678">
    <property type="entry name" value="CTNNBL1"/>
</dbReference>
<protein>
    <recommendedName>
        <fullName evidence="7">Beta-catenin-like protein 1 N-terminal domain-containing protein</fullName>
    </recommendedName>
</protein>
<keyword evidence="3" id="KW-0677">Repeat</keyword>
<organism evidence="8 9">
    <name type="scientific">Protopolystoma xenopodis</name>
    <dbReference type="NCBI Taxonomy" id="117903"/>
    <lineage>
        <taxon>Eukaryota</taxon>
        <taxon>Metazoa</taxon>
        <taxon>Spiralia</taxon>
        <taxon>Lophotrochozoa</taxon>
        <taxon>Platyhelminthes</taxon>
        <taxon>Monogenea</taxon>
        <taxon>Polyopisthocotylea</taxon>
        <taxon>Polystomatidea</taxon>
        <taxon>Polystomatidae</taxon>
        <taxon>Protopolystoma</taxon>
    </lineage>
</organism>
<proteinExistence type="predicted"/>
<evidence type="ECO:0000313" key="9">
    <source>
        <dbReference type="Proteomes" id="UP000784294"/>
    </source>
</evidence>
<feature type="region of interest" description="Disordered" evidence="6">
    <location>
        <begin position="85"/>
        <end position="113"/>
    </location>
</feature>
<evidence type="ECO:0000256" key="1">
    <source>
        <dbReference type="ARBA" id="ARBA00004123"/>
    </source>
</evidence>
<evidence type="ECO:0000256" key="2">
    <source>
        <dbReference type="ARBA" id="ARBA00022553"/>
    </source>
</evidence>
<dbReference type="OrthoDB" id="1898821at2759"/>
<reference evidence="8" key="1">
    <citation type="submission" date="2018-11" db="EMBL/GenBank/DDBJ databases">
        <authorList>
            <consortium name="Pathogen Informatics"/>
        </authorList>
    </citation>
    <scope>NUCLEOTIDE SEQUENCE</scope>
</reference>
<sequence>MTNEKHLARDGALRVLDFAMAPSLSSLSSTGSNESETITGLNKAVTEEDQTSAANANCEKFVEILGLRTIFPLFMHGVKARGLKITPSGGNRFEPEKTLPGPTSEEMEEHIIK</sequence>
<dbReference type="InterPro" id="IPR011989">
    <property type="entry name" value="ARM-like"/>
</dbReference>
<keyword evidence="2" id="KW-0597">Phosphoprotein</keyword>
<comment type="caution">
    <text evidence="8">The sequence shown here is derived from an EMBL/GenBank/DDBJ whole genome shotgun (WGS) entry which is preliminary data.</text>
</comment>